<evidence type="ECO:0000313" key="9">
    <source>
        <dbReference type="EMBL" id="GAB20133.1"/>
    </source>
</evidence>
<feature type="transmembrane region" description="Helical" evidence="7">
    <location>
        <begin position="562"/>
        <end position="581"/>
    </location>
</feature>
<evidence type="ECO:0000256" key="2">
    <source>
        <dbReference type="ARBA" id="ARBA00010157"/>
    </source>
</evidence>
<reference evidence="9 10" key="1">
    <citation type="submission" date="2011-12" db="EMBL/GenBank/DDBJ databases">
        <title>Whole genome shotgun sequence of Gordonia effusa NBRC 100432.</title>
        <authorList>
            <person name="Yoshida I."/>
            <person name="Takarada H."/>
            <person name="Hosoyama A."/>
            <person name="Tsuchikane K."/>
            <person name="Katsumata H."/>
            <person name="Yamazaki S."/>
            <person name="Fujita N."/>
        </authorList>
    </citation>
    <scope>NUCLEOTIDE SEQUENCE [LARGE SCALE GENOMIC DNA]</scope>
    <source>
        <strain evidence="9 10">NBRC 100432</strain>
    </source>
</reference>
<comment type="similarity">
    <text evidence="2">Belongs to the resistance-nodulation-cell division (RND) (TC 2.A.6) family. MmpL subfamily.</text>
</comment>
<comment type="caution">
    <text evidence="9">The sequence shown here is derived from an EMBL/GenBank/DDBJ whole genome shotgun (WGS) entry which is preliminary data.</text>
</comment>
<dbReference type="GO" id="GO:0005886">
    <property type="term" value="C:plasma membrane"/>
    <property type="evidence" value="ECO:0007669"/>
    <property type="project" value="UniProtKB-SubCell"/>
</dbReference>
<keyword evidence="4 7" id="KW-0812">Transmembrane</keyword>
<dbReference type="Pfam" id="PF03176">
    <property type="entry name" value="MMPL"/>
    <property type="match status" value="2"/>
</dbReference>
<dbReference type="EMBL" id="BAEH01000106">
    <property type="protein sequence ID" value="GAB20133.1"/>
    <property type="molecule type" value="Genomic_DNA"/>
</dbReference>
<keyword evidence="3" id="KW-1003">Cell membrane</keyword>
<feature type="domain" description="Membrane transport protein MMPL" evidence="8">
    <location>
        <begin position="405"/>
        <end position="710"/>
    </location>
</feature>
<feature type="transmembrane region" description="Helical" evidence="7">
    <location>
        <begin position="672"/>
        <end position="692"/>
    </location>
</feature>
<evidence type="ECO:0000256" key="5">
    <source>
        <dbReference type="ARBA" id="ARBA00022989"/>
    </source>
</evidence>
<evidence type="ECO:0000256" key="4">
    <source>
        <dbReference type="ARBA" id="ARBA00022692"/>
    </source>
</evidence>
<dbReference type="InterPro" id="IPR004869">
    <property type="entry name" value="MMPL_dom"/>
</dbReference>
<dbReference type="PANTHER" id="PTHR33406:SF11">
    <property type="entry name" value="MEMBRANE PROTEIN SCO6666-RELATED"/>
    <property type="match status" value="1"/>
</dbReference>
<keyword evidence="5 7" id="KW-1133">Transmembrane helix</keyword>
<feature type="transmembrane region" description="Helical" evidence="7">
    <location>
        <begin position="186"/>
        <end position="214"/>
    </location>
</feature>
<dbReference type="AlphaFoldDB" id="H0R4Y2"/>
<dbReference type="Gene3D" id="1.20.1640.10">
    <property type="entry name" value="Multidrug efflux transporter AcrB transmembrane domain"/>
    <property type="match status" value="2"/>
</dbReference>
<dbReference type="SUPFAM" id="SSF82866">
    <property type="entry name" value="Multidrug efflux transporter AcrB transmembrane domain"/>
    <property type="match status" value="2"/>
</dbReference>
<feature type="transmembrane region" description="Helical" evidence="7">
    <location>
        <begin position="639"/>
        <end position="660"/>
    </location>
</feature>
<feature type="transmembrane region" description="Helical" evidence="7">
    <location>
        <begin position="373"/>
        <end position="391"/>
    </location>
</feature>
<comment type="subcellular location">
    <subcellularLocation>
        <location evidence="1">Cell membrane</location>
        <topology evidence="1">Multi-pass membrane protein</topology>
    </subcellularLocation>
</comment>
<feature type="domain" description="Membrane transport protein MMPL" evidence="8">
    <location>
        <begin position="47"/>
        <end position="374"/>
    </location>
</feature>
<feature type="transmembrane region" description="Helical" evidence="7">
    <location>
        <begin position="596"/>
        <end position="618"/>
    </location>
</feature>
<evidence type="ECO:0000259" key="8">
    <source>
        <dbReference type="Pfam" id="PF03176"/>
    </source>
</evidence>
<feature type="transmembrane region" description="Helical" evidence="7">
    <location>
        <begin position="533"/>
        <end position="555"/>
    </location>
</feature>
<organism evidence="9 10">
    <name type="scientific">Gordonia effusa NBRC 100432</name>
    <dbReference type="NCBI Taxonomy" id="1077974"/>
    <lineage>
        <taxon>Bacteria</taxon>
        <taxon>Bacillati</taxon>
        <taxon>Actinomycetota</taxon>
        <taxon>Actinomycetes</taxon>
        <taxon>Mycobacteriales</taxon>
        <taxon>Gordoniaceae</taxon>
        <taxon>Gordonia</taxon>
    </lineage>
</organism>
<evidence type="ECO:0000256" key="1">
    <source>
        <dbReference type="ARBA" id="ARBA00004651"/>
    </source>
</evidence>
<feature type="transmembrane region" description="Helical" evidence="7">
    <location>
        <begin position="12"/>
        <end position="30"/>
    </location>
</feature>
<keyword evidence="6 7" id="KW-0472">Membrane</keyword>
<accession>H0R4Y2</accession>
<dbReference type="PANTHER" id="PTHR33406">
    <property type="entry name" value="MEMBRANE PROTEIN MJ1562-RELATED"/>
    <property type="match status" value="1"/>
</dbReference>
<evidence type="ECO:0000256" key="3">
    <source>
        <dbReference type="ARBA" id="ARBA00022475"/>
    </source>
</evidence>
<feature type="transmembrane region" description="Helical" evidence="7">
    <location>
        <begin position="284"/>
        <end position="305"/>
    </location>
</feature>
<feature type="transmembrane region" description="Helical" evidence="7">
    <location>
        <begin position="234"/>
        <end position="254"/>
    </location>
</feature>
<dbReference type="STRING" id="1077974.GOEFS_106_00290"/>
<evidence type="ECO:0000313" key="10">
    <source>
        <dbReference type="Proteomes" id="UP000035034"/>
    </source>
</evidence>
<dbReference type="Proteomes" id="UP000035034">
    <property type="component" value="Unassembled WGS sequence"/>
</dbReference>
<name>H0R4Y2_9ACTN</name>
<dbReference type="RefSeq" id="WP_007319468.1">
    <property type="nucleotide sequence ID" value="NZ_BAEH01000106.1"/>
</dbReference>
<evidence type="ECO:0000256" key="7">
    <source>
        <dbReference type="SAM" id="Phobius"/>
    </source>
</evidence>
<keyword evidence="10" id="KW-1185">Reference proteome</keyword>
<proteinExistence type="inferred from homology"/>
<dbReference type="InterPro" id="IPR050545">
    <property type="entry name" value="Mycobact_MmpL"/>
</dbReference>
<feature type="transmembrane region" description="Helical" evidence="7">
    <location>
        <begin position="311"/>
        <end position="335"/>
    </location>
</feature>
<protein>
    <recommendedName>
        <fullName evidence="8">Membrane transport protein MMPL domain-containing protein</fullName>
    </recommendedName>
</protein>
<dbReference type="eggNOG" id="COG2409">
    <property type="taxonomic scope" value="Bacteria"/>
</dbReference>
<dbReference type="OrthoDB" id="7051771at2"/>
<evidence type="ECO:0000256" key="6">
    <source>
        <dbReference type="ARBA" id="ARBA00023136"/>
    </source>
</evidence>
<gene>
    <name evidence="9" type="ORF">GOEFS_106_00290</name>
</gene>
<sequence>MFAKIGRRAYDFRFIVIVVFVLAMGGLGLYGKDYTQHLSQEGWFDDTSQSVAGSELTDSTFGRDTDADVIALYTAPEGKSVNDPEIAARGKALYSSLVKDNPTTVKRSDSYWDSSFAAKRLSHGDRQVYASIGLQGDGGTETLKYYDEIKDKLAIDGLQLQIAGLIPVADAMQSGMDEDVKRMEIIALPLVALLLFIVFGGAVAASLPVLIGGLSILGSTGIVRMIMHFTDVNVFASSVITLIGLGLAIDYGLFTVSRFREEIAEGASTADAVRVTVATAGRTIVFSATIIVACLGGLLIFPQGFLKSVAYGAIATVVLAAILSITVLPAILGILGAKVDSLGFKWLRRTKTAEEIDAGLWSRLANWSMKRPVLVAVPIILVLAGLIIPFFNVQFGGLSEKYLAPDNPARVAQEKYDALFPGERTEPLKLVVVGTSDNKVVTAIRRAASFEPGHEQDRQLRTGLAAEFKVAKTQPEKGVTLFTAGLKNREDPTSVDAVLKGLRKLAPPDGVQILIAGTPALERDSINGLIDRLPLLLVILGVASFILMFLAFGSFVLPIKAILISILSLTATLGVITWIFYDGHGADLLNFTPSPLMFAVLIIIVTIVFGLSTDYEIFLMSRMAERRRAGYDTPECIRYGIAHTGGIITAAALILIVVTGAFGLSNIVMMKYIAYGMIAALILDATIIRMMLVPAVMRILGDWCWWSPKWAKKVYAKVGLEE</sequence>